<dbReference type="SUPFAM" id="SSF57903">
    <property type="entry name" value="FYVE/PHD zinc finger"/>
    <property type="match status" value="1"/>
</dbReference>
<name>A0AAD8B1R8_BIOPF</name>
<gene>
    <name evidence="7" type="ORF">Bpfe_024017</name>
</gene>
<feature type="domain" description="UBR-type" evidence="6">
    <location>
        <begin position="60"/>
        <end position="130"/>
    </location>
</feature>
<evidence type="ECO:0000256" key="3">
    <source>
        <dbReference type="ARBA" id="ARBA00022833"/>
    </source>
</evidence>
<dbReference type="SMART" id="SM00396">
    <property type="entry name" value="ZnF_UBR1"/>
    <property type="match status" value="1"/>
</dbReference>
<dbReference type="PANTHER" id="PTHR13513:SF9">
    <property type="entry name" value="E3 UBIQUITIN-PROTEIN LIGASE UBR7-RELATED"/>
    <property type="match status" value="1"/>
</dbReference>
<evidence type="ECO:0000313" key="8">
    <source>
        <dbReference type="Proteomes" id="UP001233172"/>
    </source>
</evidence>
<dbReference type="Proteomes" id="UP001233172">
    <property type="component" value="Unassembled WGS sequence"/>
</dbReference>
<dbReference type="GO" id="GO:0005737">
    <property type="term" value="C:cytoplasm"/>
    <property type="evidence" value="ECO:0007669"/>
    <property type="project" value="TreeGrafter"/>
</dbReference>
<dbReference type="PROSITE" id="PS51157">
    <property type="entry name" value="ZF_UBR"/>
    <property type="match status" value="1"/>
</dbReference>
<protein>
    <submittedName>
        <fullName evidence="7">E3 ubiquitin-protein ligase UBR7</fullName>
    </submittedName>
</protein>
<sequence>MAQQNGNSNIRRCGSLVRHSHASLENEEDSDDCVSMDDFLSEQERLQADADAVLGGSDENNCTYPKGYLQRQALYSCSTCTPEGNAGVCLACSYACHEGHELLELYTKRNFSCDCGNEKFTNNPCQLFKEPKELNARNHYNQNFRGLYCSCSRPYPDPEDKIEDEMIQCILCEDWHHGRHLNVTVPDDFEEMICPSCMSKFSFLWLYASNIKDEVIAKETDNVVVDEEPATTKGEVDLFVQSQKRSRPDESDKNSLHEAASSKKAKLDDSLGTEVCLLKSLQNTTIDCPDQAVFWKAGWRSKLCRCTSCMDMYKDKTIEFIIDETDTVHSYEEKGRSSSASRTSEPVDVTDVLKGMNRVQQIEVVQGFLDLKSELNEFLQGFARDQKIVTESDIREFFQRMDSRRKERLHLPQDNCR</sequence>
<evidence type="ECO:0000256" key="5">
    <source>
        <dbReference type="SAM" id="MobiDB-lite"/>
    </source>
</evidence>
<accession>A0AAD8B1R8</accession>
<dbReference type="PANTHER" id="PTHR13513">
    <property type="entry name" value="E3 UBIQUITIN-PROTEIN LIGASE UBR7"/>
    <property type="match status" value="1"/>
</dbReference>
<evidence type="ECO:0000313" key="7">
    <source>
        <dbReference type="EMBL" id="KAK0046499.1"/>
    </source>
</evidence>
<feature type="zinc finger region" description="UBR-type" evidence="4">
    <location>
        <begin position="60"/>
        <end position="130"/>
    </location>
</feature>
<evidence type="ECO:0000259" key="6">
    <source>
        <dbReference type="PROSITE" id="PS51157"/>
    </source>
</evidence>
<organism evidence="7 8">
    <name type="scientific">Biomphalaria pfeifferi</name>
    <name type="common">Bloodfluke planorb</name>
    <name type="synonym">Freshwater snail</name>
    <dbReference type="NCBI Taxonomy" id="112525"/>
    <lineage>
        <taxon>Eukaryota</taxon>
        <taxon>Metazoa</taxon>
        <taxon>Spiralia</taxon>
        <taxon>Lophotrochozoa</taxon>
        <taxon>Mollusca</taxon>
        <taxon>Gastropoda</taxon>
        <taxon>Heterobranchia</taxon>
        <taxon>Euthyneura</taxon>
        <taxon>Panpulmonata</taxon>
        <taxon>Hygrophila</taxon>
        <taxon>Lymnaeoidea</taxon>
        <taxon>Planorbidae</taxon>
        <taxon>Biomphalaria</taxon>
    </lineage>
</organism>
<dbReference type="EMBL" id="JASAOG010000164">
    <property type="protein sequence ID" value="KAK0046499.1"/>
    <property type="molecule type" value="Genomic_DNA"/>
</dbReference>
<reference evidence="7" key="1">
    <citation type="journal article" date="2023" name="PLoS Negl. Trop. Dis.">
        <title>A genome sequence for Biomphalaria pfeifferi, the major vector snail for the human-infecting parasite Schistosoma mansoni.</title>
        <authorList>
            <person name="Bu L."/>
            <person name="Lu L."/>
            <person name="Laidemitt M.R."/>
            <person name="Zhang S.M."/>
            <person name="Mutuku M."/>
            <person name="Mkoji G."/>
            <person name="Steinauer M."/>
            <person name="Loker E.S."/>
        </authorList>
    </citation>
    <scope>NUCLEOTIDE SEQUENCE</scope>
    <source>
        <strain evidence="7">KasaAsao</strain>
    </source>
</reference>
<feature type="compositionally biased region" description="Basic and acidic residues" evidence="5">
    <location>
        <begin position="246"/>
        <end position="256"/>
    </location>
</feature>
<dbReference type="GO" id="GO:0008270">
    <property type="term" value="F:zinc ion binding"/>
    <property type="evidence" value="ECO:0007669"/>
    <property type="project" value="UniProtKB-KW"/>
</dbReference>
<evidence type="ECO:0000256" key="1">
    <source>
        <dbReference type="ARBA" id="ARBA00022723"/>
    </source>
</evidence>
<dbReference type="InterPro" id="IPR040204">
    <property type="entry name" value="UBR7"/>
</dbReference>
<keyword evidence="8" id="KW-1185">Reference proteome</keyword>
<dbReference type="InterPro" id="IPR013083">
    <property type="entry name" value="Znf_RING/FYVE/PHD"/>
</dbReference>
<evidence type="ECO:0000256" key="2">
    <source>
        <dbReference type="ARBA" id="ARBA00022771"/>
    </source>
</evidence>
<reference evidence="7" key="2">
    <citation type="submission" date="2023-04" db="EMBL/GenBank/DDBJ databases">
        <authorList>
            <person name="Bu L."/>
            <person name="Lu L."/>
            <person name="Laidemitt M.R."/>
            <person name="Zhang S.M."/>
            <person name="Mutuku M."/>
            <person name="Mkoji G."/>
            <person name="Steinauer M."/>
            <person name="Loker E.S."/>
        </authorList>
    </citation>
    <scope>NUCLEOTIDE SEQUENCE</scope>
    <source>
        <strain evidence="7">KasaAsao</strain>
        <tissue evidence="7">Whole Snail</tissue>
    </source>
</reference>
<comment type="caution">
    <text evidence="7">The sequence shown here is derived from an EMBL/GenBank/DDBJ whole genome shotgun (WGS) entry which is preliminary data.</text>
</comment>
<keyword evidence="1" id="KW-0479">Metal-binding</keyword>
<feature type="region of interest" description="Disordered" evidence="5">
    <location>
        <begin position="242"/>
        <end position="261"/>
    </location>
</feature>
<dbReference type="InterPro" id="IPR047506">
    <property type="entry name" value="UBR7-like_UBR-box"/>
</dbReference>
<dbReference type="AlphaFoldDB" id="A0AAD8B1R8"/>
<dbReference type="CDD" id="cd15542">
    <property type="entry name" value="PHD_UBR7"/>
    <property type="match status" value="1"/>
</dbReference>
<dbReference type="CDD" id="cd19677">
    <property type="entry name" value="UBR-box_UBR7"/>
    <property type="match status" value="1"/>
</dbReference>
<dbReference type="InterPro" id="IPR003126">
    <property type="entry name" value="Znf_UBR"/>
</dbReference>
<dbReference type="GO" id="GO:0061630">
    <property type="term" value="F:ubiquitin protein ligase activity"/>
    <property type="evidence" value="ECO:0007669"/>
    <property type="project" value="InterPro"/>
</dbReference>
<dbReference type="Gene3D" id="3.30.40.10">
    <property type="entry name" value="Zinc/RING finger domain, C3HC4 (zinc finger)"/>
    <property type="match status" value="1"/>
</dbReference>
<keyword evidence="3" id="KW-0862">Zinc</keyword>
<dbReference type="Pfam" id="PF02207">
    <property type="entry name" value="zf-UBR"/>
    <property type="match status" value="1"/>
</dbReference>
<keyword evidence="2" id="KW-0863">Zinc-finger</keyword>
<proteinExistence type="predicted"/>
<evidence type="ECO:0000256" key="4">
    <source>
        <dbReference type="PROSITE-ProRule" id="PRU00508"/>
    </source>
</evidence>
<dbReference type="InterPro" id="IPR011011">
    <property type="entry name" value="Znf_FYVE_PHD"/>
</dbReference>